<feature type="transmembrane region" description="Helical" evidence="5">
    <location>
        <begin position="86"/>
        <end position="105"/>
    </location>
</feature>
<evidence type="ECO:0000256" key="4">
    <source>
        <dbReference type="ARBA" id="ARBA00023136"/>
    </source>
</evidence>
<name>A0A9W6ZDZ0_9STRA</name>
<dbReference type="GO" id="GO:0015165">
    <property type="term" value="F:pyrimidine nucleotide-sugar transmembrane transporter activity"/>
    <property type="evidence" value="ECO:0007669"/>
    <property type="project" value="InterPro"/>
</dbReference>
<dbReference type="InterPro" id="IPR037185">
    <property type="entry name" value="EmrE-like"/>
</dbReference>
<comment type="subcellular location">
    <subcellularLocation>
        <location evidence="1">Membrane</location>
        <topology evidence="1">Multi-pass membrane protein</topology>
    </subcellularLocation>
</comment>
<feature type="transmembrane region" description="Helical" evidence="5">
    <location>
        <begin position="111"/>
        <end position="131"/>
    </location>
</feature>
<feature type="transmembrane region" description="Helical" evidence="5">
    <location>
        <begin position="176"/>
        <end position="196"/>
    </location>
</feature>
<proteinExistence type="predicted"/>
<dbReference type="EMBL" id="BRXX01000598">
    <property type="protein sequence ID" value="GMH49522.1"/>
    <property type="molecule type" value="Genomic_DNA"/>
</dbReference>
<dbReference type="GO" id="GO:0000139">
    <property type="term" value="C:Golgi membrane"/>
    <property type="evidence" value="ECO:0007669"/>
    <property type="project" value="InterPro"/>
</dbReference>
<evidence type="ECO:0000256" key="3">
    <source>
        <dbReference type="ARBA" id="ARBA00022989"/>
    </source>
</evidence>
<feature type="transmembrane region" description="Helical" evidence="5">
    <location>
        <begin position="247"/>
        <end position="266"/>
    </location>
</feature>
<keyword evidence="2 5" id="KW-0812">Transmembrane</keyword>
<dbReference type="SUPFAM" id="SSF103481">
    <property type="entry name" value="Multidrug resistance efflux transporter EmrE"/>
    <property type="match status" value="2"/>
</dbReference>
<dbReference type="PANTHER" id="PTHR10231">
    <property type="entry name" value="NUCLEOTIDE-SUGAR TRANSMEMBRANE TRANSPORTER"/>
    <property type="match status" value="1"/>
</dbReference>
<keyword evidence="4 5" id="KW-0472">Membrane</keyword>
<evidence type="ECO:0000256" key="1">
    <source>
        <dbReference type="ARBA" id="ARBA00004141"/>
    </source>
</evidence>
<evidence type="ECO:0000313" key="6">
    <source>
        <dbReference type="EMBL" id="GMH49522.1"/>
    </source>
</evidence>
<dbReference type="Pfam" id="PF04142">
    <property type="entry name" value="Nuc_sug_transp"/>
    <property type="match status" value="1"/>
</dbReference>
<feature type="transmembrane region" description="Helical" evidence="5">
    <location>
        <begin position="138"/>
        <end position="156"/>
    </location>
</feature>
<evidence type="ECO:0008006" key="8">
    <source>
        <dbReference type="Google" id="ProtNLM"/>
    </source>
</evidence>
<evidence type="ECO:0000256" key="2">
    <source>
        <dbReference type="ARBA" id="ARBA00022692"/>
    </source>
</evidence>
<evidence type="ECO:0000313" key="7">
    <source>
        <dbReference type="Proteomes" id="UP001165160"/>
    </source>
</evidence>
<organism evidence="6 7">
    <name type="scientific">Triparma verrucosa</name>
    <dbReference type="NCBI Taxonomy" id="1606542"/>
    <lineage>
        <taxon>Eukaryota</taxon>
        <taxon>Sar</taxon>
        <taxon>Stramenopiles</taxon>
        <taxon>Ochrophyta</taxon>
        <taxon>Bolidophyceae</taxon>
        <taxon>Parmales</taxon>
        <taxon>Triparmaceae</taxon>
        <taxon>Triparma</taxon>
    </lineage>
</organism>
<protein>
    <recommendedName>
        <fullName evidence="8">Nucleotide-sugar transporter</fullName>
    </recommendedName>
</protein>
<dbReference type="InterPro" id="IPR007271">
    <property type="entry name" value="Nuc_sug_transpt"/>
</dbReference>
<keyword evidence="3 5" id="KW-1133">Transmembrane helix</keyword>
<sequence length="353" mass="38255">MAISFTPIQKRVLIILLLQNASYTLLRRFSIGVRQDTYSYHECLFLAELFKLGLSLYKIQADEEYVNKGLTFQKYVQGVVLESSKMMILAWIYALMNVLSFVSLARIDASTFTIVAQLKVLSTGLFSYLILNKQFSKVKVVALFNLVCGAILVTTPSISSSEDTTNDGSGAGGSKFIGILAVALEVTLSGFASIYFEKVVKGAGLKSGQPLLGIFERNVQLALHSLPFYICMIMFSSEKLGEGWNLYGIMLAVMGGGGGILVALSVKYADSILKTLATSGSIVLSTLVGWLLLDGPLTFVMLIGVGLVLAAIWLYTFDPTPPTQPANVTEKAKEVEAVPLISPNNSKKESNNV</sequence>
<comment type="caution">
    <text evidence="6">The sequence shown here is derived from an EMBL/GenBank/DDBJ whole genome shotgun (WGS) entry which is preliminary data.</text>
</comment>
<dbReference type="Gene3D" id="1.10.3730.20">
    <property type="match status" value="1"/>
</dbReference>
<feature type="transmembrane region" description="Helical" evidence="5">
    <location>
        <begin position="299"/>
        <end position="317"/>
    </location>
</feature>
<dbReference type="Proteomes" id="UP001165160">
    <property type="component" value="Unassembled WGS sequence"/>
</dbReference>
<gene>
    <name evidence="6" type="ORF">TrVE_jg8402</name>
</gene>
<accession>A0A9W6ZDZ0</accession>
<dbReference type="AlphaFoldDB" id="A0A9W6ZDZ0"/>
<feature type="transmembrane region" description="Helical" evidence="5">
    <location>
        <begin position="273"/>
        <end position="293"/>
    </location>
</feature>
<evidence type="ECO:0000256" key="5">
    <source>
        <dbReference type="SAM" id="Phobius"/>
    </source>
</evidence>
<keyword evidence="7" id="KW-1185">Reference proteome</keyword>
<reference evidence="7" key="1">
    <citation type="journal article" date="2023" name="Commun. Biol.">
        <title>Genome analysis of Parmales, the sister group of diatoms, reveals the evolutionary specialization of diatoms from phago-mixotrophs to photoautotrophs.</title>
        <authorList>
            <person name="Ban H."/>
            <person name="Sato S."/>
            <person name="Yoshikawa S."/>
            <person name="Yamada K."/>
            <person name="Nakamura Y."/>
            <person name="Ichinomiya M."/>
            <person name="Sato N."/>
            <person name="Blanc-Mathieu R."/>
            <person name="Endo H."/>
            <person name="Kuwata A."/>
            <person name="Ogata H."/>
        </authorList>
    </citation>
    <scope>NUCLEOTIDE SEQUENCE [LARGE SCALE GENOMIC DNA]</scope>
    <source>
        <strain evidence="7">NIES 3699</strain>
    </source>
</reference>
<dbReference type="NCBIfam" id="TIGR00803">
    <property type="entry name" value="nst"/>
    <property type="match status" value="1"/>
</dbReference>